<dbReference type="EMBL" id="JASJEU010000022">
    <property type="protein sequence ID" value="MDJ1651288.1"/>
    <property type="molecule type" value="Genomic_DNA"/>
</dbReference>
<dbReference type="InterPro" id="IPR035919">
    <property type="entry name" value="EAL_sf"/>
</dbReference>
<dbReference type="Pfam" id="PF08447">
    <property type="entry name" value="PAS_3"/>
    <property type="match status" value="1"/>
</dbReference>
<evidence type="ECO:0000259" key="1">
    <source>
        <dbReference type="PROSITE" id="PS50883"/>
    </source>
</evidence>
<dbReference type="NCBIfam" id="TIGR00254">
    <property type="entry name" value="GGDEF"/>
    <property type="match status" value="1"/>
</dbReference>
<dbReference type="InterPro" id="IPR029787">
    <property type="entry name" value="Nucleotide_cyclase"/>
</dbReference>
<dbReference type="SUPFAM" id="SSF141868">
    <property type="entry name" value="EAL domain-like"/>
    <property type="match status" value="1"/>
</dbReference>
<organism evidence="3 4">
    <name type="scientific">Gordonibacter faecis</name>
    <dbReference type="NCBI Taxonomy" id="3047475"/>
    <lineage>
        <taxon>Bacteria</taxon>
        <taxon>Bacillati</taxon>
        <taxon>Actinomycetota</taxon>
        <taxon>Coriobacteriia</taxon>
        <taxon>Eggerthellales</taxon>
        <taxon>Eggerthellaceae</taxon>
        <taxon>Gordonibacter</taxon>
    </lineage>
</organism>
<dbReference type="Gene3D" id="3.30.450.20">
    <property type="entry name" value="PAS domain"/>
    <property type="match status" value="1"/>
</dbReference>
<dbReference type="SMART" id="SM00052">
    <property type="entry name" value="EAL"/>
    <property type="match status" value="1"/>
</dbReference>
<dbReference type="Pfam" id="PF00563">
    <property type="entry name" value="EAL"/>
    <property type="match status" value="1"/>
</dbReference>
<dbReference type="SMART" id="SM00267">
    <property type="entry name" value="GGDEF"/>
    <property type="match status" value="1"/>
</dbReference>
<dbReference type="SMART" id="SM00086">
    <property type="entry name" value="PAC"/>
    <property type="match status" value="2"/>
</dbReference>
<dbReference type="Gene3D" id="3.20.20.450">
    <property type="entry name" value="EAL domain"/>
    <property type="match status" value="1"/>
</dbReference>
<dbReference type="InterPro" id="IPR001633">
    <property type="entry name" value="EAL_dom"/>
</dbReference>
<dbReference type="InterPro" id="IPR000160">
    <property type="entry name" value="GGDEF_dom"/>
</dbReference>
<dbReference type="PANTHER" id="PTHR33121">
    <property type="entry name" value="CYCLIC DI-GMP PHOSPHODIESTERASE PDEF"/>
    <property type="match status" value="1"/>
</dbReference>
<dbReference type="Gene3D" id="3.30.70.270">
    <property type="match status" value="1"/>
</dbReference>
<evidence type="ECO:0000259" key="2">
    <source>
        <dbReference type="PROSITE" id="PS50887"/>
    </source>
</evidence>
<dbReference type="CDD" id="cd01949">
    <property type="entry name" value="GGDEF"/>
    <property type="match status" value="1"/>
</dbReference>
<sequence>MGNDKSDNVSAQHHTYVIDRTYRVVYMDKAAHRVFPAGQVGLRCYESFRGASEPCGDCPWQREGNDSSTQTVIFSANRNTWFEITCLEVDWFNEGPCVLFSGRPVEDGSRSLFSTLSQPSSYDELFELNLTGDAYKVLYTEPDKYVMPALEGQLSVMFEDVLEHMIHPEDRGRFQEFWEFGTLLARIERSGGILRGEFRKRLMRGGWGWASQTLVPVKRGEAGETVVMCFIADIDAEVKARKGEFESTQILQLKEHDQLTGLYNAVTFYERAEALVKQHPEDRFEVVYLDIEHFKLYNEWHGRDAGDIMLRAIAERFAFGAECCGGVAGYLGGDDFAIVLPAGTVTEAAVEHDSRRPPFDSEDTIGFQPAVGVCTIEPGDSVGTACDHAMIAMASVKGIYGKRIAWYENSMTEELESETKTLLEVQRALANREFVLYWQPQCSTRTGRIVGLEALVRWQHPRRGLVMPGSFVPVLERNGFIASLDLYVWDEACRQLRAWIDRGEQPVPVSVNISRADLYAIDVVSTFEELLQRYGLDHHLLELEITESAYAEDERMTTTVERLKEHGFTILMDDFGSGYSSLNMLKDVNVDILKIDMGFLNRANESKRSESILEAVVSMARLMDLRIIAEGTETKEQVDFLQSIGCDYAQGYYFYRPMSTETLEALLTQEGVVDLRGVLSPTMELIDMKTLLRDDVTSRAIIDSLVGGVAVYAVYPDRFELLQVNNAYYRVTGCNAVDLCERQKLISRQVHPDDLPIVIDMFNQAERHPVTGAEGTFRRYRLSGELMWMHMKAFFLRHEQDRSLFFCSLSDVTEQGHHRDEDAHGSMDGQ</sequence>
<proteinExistence type="predicted"/>
<comment type="caution">
    <text evidence="3">The sequence shown here is derived from an EMBL/GenBank/DDBJ whole genome shotgun (WGS) entry which is preliminary data.</text>
</comment>
<reference evidence="3 4" key="1">
    <citation type="submission" date="2023-05" db="EMBL/GenBank/DDBJ databases">
        <title>Gordonibacter KGMB12511T sp. nov., isolated from faeces of healthy Korean.</title>
        <authorList>
            <person name="Kim H.S."/>
            <person name="Kim J.-S."/>
            <person name="Suh M.K."/>
            <person name="Eom M.K."/>
            <person name="Do H.E."/>
            <person name="Lee J.-S."/>
        </authorList>
    </citation>
    <scope>NUCLEOTIDE SEQUENCE [LARGE SCALE GENOMIC DNA]</scope>
    <source>
        <strain evidence="3 4">KGMB12511</strain>
    </source>
</reference>
<dbReference type="PROSITE" id="PS50887">
    <property type="entry name" value="GGDEF"/>
    <property type="match status" value="1"/>
</dbReference>
<dbReference type="InterPro" id="IPR050706">
    <property type="entry name" value="Cyclic-di-GMP_PDE-like"/>
</dbReference>
<evidence type="ECO:0000313" key="3">
    <source>
        <dbReference type="EMBL" id="MDJ1651288.1"/>
    </source>
</evidence>
<dbReference type="InterPro" id="IPR001610">
    <property type="entry name" value="PAC"/>
</dbReference>
<dbReference type="SUPFAM" id="SSF55785">
    <property type="entry name" value="PYP-like sensor domain (PAS domain)"/>
    <property type="match status" value="1"/>
</dbReference>
<gene>
    <name evidence="3" type="ORF">QNJ86_10790</name>
</gene>
<dbReference type="SUPFAM" id="SSF55073">
    <property type="entry name" value="Nucleotide cyclase"/>
    <property type="match status" value="1"/>
</dbReference>
<dbReference type="NCBIfam" id="TIGR00229">
    <property type="entry name" value="sensory_box"/>
    <property type="match status" value="1"/>
</dbReference>
<protein>
    <submittedName>
        <fullName evidence="3">EAL domain-containing protein</fullName>
    </submittedName>
</protein>
<feature type="domain" description="GGDEF" evidence="2">
    <location>
        <begin position="282"/>
        <end position="409"/>
    </location>
</feature>
<evidence type="ECO:0000313" key="4">
    <source>
        <dbReference type="Proteomes" id="UP001232750"/>
    </source>
</evidence>
<accession>A0ABT7DRS4</accession>
<feature type="domain" description="EAL" evidence="1">
    <location>
        <begin position="418"/>
        <end position="671"/>
    </location>
</feature>
<dbReference type="CDD" id="cd01948">
    <property type="entry name" value="EAL"/>
    <property type="match status" value="1"/>
</dbReference>
<dbReference type="InterPro" id="IPR013655">
    <property type="entry name" value="PAS_fold_3"/>
</dbReference>
<keyword evidence="4" id="KW-1185">Reference proteome</keyword>
<dbReference type="Pfam" id="PF00990">
    <property type="entry name" value="GGDEF"/>
    <property type="match status" value="1"/>
</dbReference>
<dbReference type="InterPro" id="IPR043128">
    <property type="entry name" value="Rev_trsase/Diguanyl_cyclase"/>
</dbReference>
<dbReference type="InterPro" id="IPR035965">
    <property type="entry name" value="PAS-like_dom_sf"/>
</dbReference>
<dbReference type="InterPro" id="IPR000014">
    <property type="entry name" value="PAS"/>
</dbReference>
<dbReference type="PROSITE" id="PS50883">
    <property type="entry name" value="EAL"/>
    <property type="match status" value="1"/>
</dbReference>
<dbReference type="RefSeq" id="WP_283832635.1">
    <property type="nucleotide sequence ID" value="NZ_JASJEU010000022.1"/>
</dbReference>
<name>A0ABT7DRS4_9ACTN</name>
<dbReference type="PANTHER" id="PTHR33121:SF70">
    <property type="entry name" value="SIGNALING PROTEIN YKOW"/>
    <property type="match status" value="1"/>
</dbReference>
<dbReference type="Proteomes" id="UP001232750">
    <property type="component" value="Unassembled WGS sequence"/>
</dbReference>